<proteinExistence type="predicted"/>
<dbReference type="Proteomes" id="UP000197208">
    <property type="component" value="Unassembled WGS sequence"/>
</dbReference>
<accession>A0A246BLP6</accession>
<dbReference type="AlphaFoldDB" id="A0A246BLP6"/>
<protein>
    <submittedName>
        <fullName evidence="1">Uncharacterized protein</fullName>
    </submittedName>
</protein>
<gene>
    <name evidence="1" type="ORF">CBQ26_11350</name>
</gene>
<keyword evidence="2" id="KW-1185">Reference proteome</keyword>
<evidence type="ECO:0000313" key="2">
    <source>
        <dbReference type="Proteomes" id="UP000197208"/>
    </source>
</evidence>
<comment type="caution">
    <text evidence="1">The sequence shown here is derived from an EMBL/GenBank/DDBJ whole genome shotgun (WGS) entry which is preliminary data.</text>
</comment>
<evidence type="ECO:0000313" key="1">
    <source>
        <dbReference type="EMBL" id="OWL95856.1"/>
    </source>
</evidence>
<name>A0A246BLP6_9DEIO</name>
<dbReference type="EMBL" id="NHMK01000014">
    <property type="protein sequence ID" value="OWL95856.1"/>
    <property type="molecule type" value="Genomic_DNA"/>
</dbReference>
<organism evidence="1 2">
    <name type="scientific">Deinococcus indicus</name>
    <dbReference type="NCBI Taxonomy" id="223556"/>
    <lineage>
        <taxon>Bacteria</taxon>
        <taxon>Thermotogati</taxon>
        <taxon>Deinococcota</taxon>
        <taxon>Deinococci</taxon>
        <taxon>Deinococcales</taxon>
        <taxon>Deinococcaceae</taxon>
        <taxon>Deinococcus</taxon>
    </lineage>
</organism>
<reference evidence="1 2" key="1">
    <citation type="submission" date="2017-05" db="EMBL/GenBank/DDBJ databases">
        <title>De novo genome assembly of Deniococcus indicus strain DR1.</title>
        <authorList>
            <person name="Chauhan D."/>
            <person name="Yennamalli R.M."/>
            <person name="Priyadarshini R."/>
        </authorList>
    </citation>
    <scope>NUCLEOTIDE SEQUENCE [LARGE SCALE GENOMIC DNA]</scope>
    <source>
        <strain evidence="1 2">DR1</strain>
    </source>
</reference>
<sequence length="222" mass="23164">MALLGGSVWAQSDAPVLRGTVGGWTGQPASVGLLLEFPGGDDRLMQAARGTVSAAGEWTLPLPAPERLTGSLVSLADWLILEPLGCVTRTGKVTFSDPAAAVFPLGQLHVAPGGRSFPSVGSIVGVDLWNAAAILKPETNLLRGQPDAANRVRTQQLVFSPSDVTVSGAARCVPERGMPESVTVDLPLKAGWNVVQDESNYGSEEATRTLTLAAPDTVTVWK</sequence>